<name>A0A699TEH7_TANCI</name>
<accession>A0A699TEH7</accession>
<sequence>LTPTAVPAHKLVLRQLRRADFKAIHAIMEKVYSNMEGAWSQDEYNALLKKFPEGQICIEDNGQELCESLNLRAMVAGGRIPGYAAYAGEMTPAKYVEMVRNKELVDPILTFQLSNEFYVRKIIRGYLPYDSESKAYA</sequence>
<dbReference type="EMBL" id="BKCJ011242082">
    <property type="protein sequence ID" value="GFD08972.1"/>
    <property type="molecule type" value="Genomic_DNA"/>
</dbReference>
<evidence type="ECO:0000313" key="1">
    <source>
        <dbReference type="EMBL" id="GFD08972.1"/>
    </source>
</evidence>
<protein>
    <submittedName>
        <fullName evidence="1">Uncharacterized protein</fullName>
    </submittedName>
</protein>
<reference evidence="1" key="1">
    <citation type="journal article" date="2019" name="Sci. Rep.">
        <title>Draft genome of Tanacetum cinerariifolium, the natural source of mosquito coil.</title>
        <authorList>
            <person name="Yamashiro T."/>
            <person name="Shiraishi A."/>
            <person name="Satake H."/>
            <person name="Nakayama K."/>
        </authorList>
    </citation>
    <scope>NUCLEOTIDE SEQUENCE</scope>
</reference>
<organism evidence="1">
    <name type="scientific">Tanacetum cinerariifolium</name>
    <name type="common">Dalmatian daisy</name>
    <name type="synonym">Chrysanthemum cinerariifolium</name>
    <dbReference type="NCBI Taxonomy" id="118510"/>
    <lineage>
        <taxon>Eukaryota</taxon>
        <taxon>Viridiplantae</taxon>
        <taxon>Streptophyta</taxon>
        <taxon>Embryophyta</taxon>
        <taxon>Tracheophyta</taxon>
        <taxon>Spermatophyta</taxon>
        <taxon>Magnoliopsida</taxon>
        <taxon>eudicotyledons</taxon>
        <taxon>Gunneridae</taxon>
        <taxon>Pentapetalae</taxon>
        <taxon>asterids</taxon>
        <taxon>campanulids</taxon>
        <taxon>Asterales</taxon>
        <taxon>Asteraceae</taxon>
        <taxon>Asteroideae</taxon>
        <taxon>Anthemideae</taxon>
        <taxon>Anthemidinae</taxon>
        <taxon>Tanacetum</taxon>
    </lineage>
</organism>
<feature type="non-terminal residue" evidence="1">
    <location>
        <position position="1"/>
    </location>
</feature>
<gene>
    <name evidence="1" type="ORF">Tci_880941</name>
</gene>
<comment type="caution">
    <text evidence="1">The sequence shown here is derived from an EMBL/GenBank/DDBJ whole genome shotgun (WGS) entry which is preliminary data.</text>
</comment>
<proteinExistence type="predicted"/>
<dbReference type="AlphaFoldDB" id="A0A699TEH7"/>
<feature type="non-terminal residue" evidence="1">
    <location>
        <position position="137"/>
    </location>
</feature>
<dbReference type="Gene3D" id="3.40.630.30">
    <property type="match status" value="2"/>
</dbReference>